<feature type="region of interest" description="Disordered" evidence="5">
    <location>
        <begin position="420"/>
        <end position="672"/>
    </location>
</feature>
<feature type="region of interest" description="Disordered" evidence="5">
    <location>
        <begin position="279"/>
        <end position="344"/>
    </location>
</feature>
<evidence type="ECO:0000256" key="2">
    <source>
        <dbReference type="ARBA" id="ARBA00007459"/>
    </source>
</evidence>
<dbReference type="PANTHER" id="PTHR13484">
    <property type="entry name" value="FIP1-LIKE 1 PROTEIN"/>
    <property type="match status" value="1"/>
</dbReference>
<gene>
    <name evidence="7" type="ORF">GPM918_LOCUS8489</name>
    <name evidence="8" type="ORF">OVA965_LOCUS17284</name>
    <name evidence="9" type="ORF">SRO942_LOCUS8489</name>
    <name evidence="10" type="ORF">TMI583_LOCUS17295</name>
</gene>
<dbReference type="InterPro" id="IPR051187">
    <property type="entry name" value="Pre-mRNA_3'-end_processing_reg"/>
</dbReference>
<feature type="domain" description="Pre-mRNA polyadenylation factor Fip1" evidence="6">
    <location>
        <begin position="169"/>
        <end position="204"/>
    </location>
</feature>
<keyword evidence="11" id="KW-1185">Reference proteome</keyword>
<feature type="compositionally biased region" description="Basic and acidic residues" evidence="5">
    <location>
        <begin position="440"/>
        <end position="543"/>
    </location>
</feature>
<feature type="compositionally biased region" description="Polar residues" evidence="5">
    <location>
        <begin position="312"/>
        <end position="335"/>
    </location>
</feature>
<sequence length="672" mass="76026">MAGTEDSLPIPVTNGLTSSRSINESISNNSQRTQSFLNNVSDNVNEDDESWLYGGNGPSKIKIEDVGDSALAPSTDEDTTDEMNSRKKSVVLMTDDNVMDSDDDDDQIEVMIRDFKSPSIYQTPKQNRTSMGAGLGGKLPIKGVDLDAQGQINGIPTFEHDLSATFKDDEKPWKKPGADITDYFNYGFTEDTWGQYCDRQRRLRAENNLARINATSNIQHIPQIGGQIGTLVNKQIRPFVQMKKQMGTIDVIGATDQTSRRPTFETGYDHAPMQFMNGPQYRPAHNVPTPHPTPTGPNSSIPDLTTPPPGFNASQAMANVTPNSIQQQQLSQHGTPPQHHQIPTLSVGGLHRLQMPGMSMGPPMLRHPQFGPPPQHPFYGGPISGVMPHERPPVPVDGPYFIPRHQQPWEQTLSTATVGYHFPSSHNPANVGLRSSRSATPEDHSSRSSTPEESREEKSKEDRHKEKYSRDYDRDRRSPKDRYRHREYERSEYERPRDDRDDERRRKSKSRDRDEKYERYPRKRHYREESRHHAEDERYERTSSSHRHRNSQTSHTSTFSSPPKITTSTPSDNNDEQQQASQSSSRHSKGDERDRKHKKSSKRSRHDSEEHERDREKDRGERSGGRSKDENRKISSSTAAPTTQALSSNTQLTDTAATTASNDITIQSKEND</sequence>
<dbReference type="EMBL" id="CAJNOK010008249">
    <property type="protein sequence ID" value="CAF1058346.1"/>
    <property type="molecule type" value="Genomic_DNA"/>
</dbReference>
<dbReference type="GO" id="GO:0006397">
    <property type="term" value="P:mRNA processing"/>
    <property type="evidence" value="ECO:0007669"/>
    <property type="project" value="UniProtKB-KW"/>
</dbReference>
<organism evidence="7 11">
    <name type="scientific">Didymodactylos carnosus</name>
    <dbReference type="NCBI Taxonomy" id="1234261"/>
    <lineage>
        <taxon>Eukaryota</taxon>
        <taxon>Metazoa</taxon>
        <taxon>Spiralia</taxon>
        <taxon>Gnathifera</taxon>
        <taxon>Rotifera</taxon>
        <taxon>Eurotatoria</taxon>
        <taxon>Bdelloidea</taxon>
        <taxon>Philodinida</taxon>
        <taxon>Philodinidae</taxon>
        <taxon>Didymodactylos</taxon>
    </lineage>
</organism>
<reference evidence="7" key="1">
    <citation type="submission" date="2021-02" db="EMBL/GenBank/DDBJ databases">
        <authorList>
            <person name="Nowell W R."/>
        </authorList>
    </citation>
    <scope>NUCLEOTIDE SEQUENCE</scope>
</reference>
<feature type="compositionally biased region" description="Basic residues" evidence="5">
    <location>
        <begin position="595"/>
        <end position="605"/>
    </location>
</feature>
<evidence type="ECO:0000256" key="5">
    <source>
        <dbReference type="SAM" id="MobiDB-lite"/>
    </source>
</evidence>
<evidence type="ECO:0000256" key="3">
    <source>
        <dbReference type="ARBA" id="ARBA00022664"/>
    </source>
</evidence>
<evidence type="ECO:0000313" key="7">
    <source>
        <dbReference type="EMBL" id="CAF0898173.1"/>
    </source>
</evidence>
<dbReference type="Proteomes" id="UP000681722">
    <property type="component" value="Unassembled WGS sequence"/>
</dbReference>
<feature type="compositionally biased region" description="Polar residues" evidence="5">
    <location>
        <begin position="424"/>
        <end position="439"/>
    </location>
</feature>
<dbReference type="AlphaFoldDB" id="A0A813ZFS6"/>
<evidence type="ECO:0000313" key="8">
    <source>
        <dbReference type="EMBL" id="CAF1058346.1"/>
    </source>
</evidence>
<protein>
    <recommendedName>
        <fullName evidence="6">Pre-mRNA polyadenylation factor Fip1 domain-containing protein</fullName>
    </recommendedName>
</protein>
<dbReference type="PANTHER" id="PTHR13484:SF0">
    <property type="entry name" value="PRE-MRNA 3'-END-PROCESSING FACTOR FIP1"/>
    <property type="match status" value="1"/>
</dbReference>
<evidence type="ECO:0000313" key="11">
    <source>
        <dbReference type="Proteomes" id="UP000663829"/>
    </source>
</evidence>
<dbReference type="OrthoDB" id="1917198at2759"/>
<evidence type="ECO:0000313" key="10">
    <source>
        <dbReference type="EMBL" id="CAF3824225.1"/>
    </source>
</evidence>
<evidence type="ECO:0000313" key="9">
    <source>
        <dbReference type="EMBL" id="CAF3681086.1"/>
    </source>
</evidence>
<dbReference type="EMBL" id="CAJOBA010008264">
    <property type="protein sequence ID" value="CAF3824225.1"/>
    <property type="molecule type" value="Genomic_DNA"/>
</dbReference>
<comment type="similarity">
    <text evidence="2">Belongs to the FIP1 family.</text>
</comment>
<name>A0A813ZFS6_9BILA</name>
<evidence type="ECO:0000256" key="4">
    <source>
        <dbReference type="ARBA" id="ARBA00023242"/>
    </source>
</evidence>
<feature type="compositionally biased region" description="Polar residues" evidence="5">
    <location>
        <begin position="634"/>
        <end position="672"/>
    </location>
</feature>
<dbReference type="Proteomes" id="UP000682733">
    <property type="component" value="Unassembled WGS sequence"/>
</dbReference>
<evidence type="ECO:0000256" key="1">
    <source>
        <dbReference type="ARBA" id="ARBA00004123"/>
    </source>
</evidence>
<evidence type="ECO:0000259" key="6">
    <source>
        <dbReference type="Pfam" id="PF05182"/>
    </source>
</evidence>
<comment type="subcellular location">
    <subcellularLocation>
        <location evidence="1">Nucleus</location>
    </subcellularLocation>
</comment>
<feature type="region of interest" description="Disordered" evidence="5">
    <location>
        <begin position="1"/>
        <end position="84"/>
    </location>
</feature>
<dbReference type="GO" id="GO:0005847">
    <property type="term" value="C:mRNA cleavage and polyadenylation specificity factor complex"/>
    <property type="evidence" value="ECO:0007669"/>
    <property type="project" value="TreeGrafter"/>
</dbReference>
<dbReference type="Proteomes" id="UP000663829">
    <property type="component" value="Unassembled WGS sequence"/>
</dbReference>
<feature type="compositionally biased region" description="Low complexity" evidence="5">
    <location>
        <begin position="556"/>
        <end position="585"/>
    </location>
</feature>
<keyword evidence="4" id="KW-0539">Nucleus</keyword>
<accession>A0A813ZFS6</accession>
<proteinExistence type="inferred from homology"/>
<feature type="compositionally biased region" description="Basic and acidic residues" evidence="5">
    <location>
        <begin position="606"/>
        <end position="633"/>
    </location>
</feature>
<dbReference type="InterPro" id="IPR007854">
    <property type="entry name" value="Fip1_dom"/>
</dbReference>
<feature type="compositionally biased region" description="Low complexity" evidence="5">
    <location>
        <begin position="18"/>
        <end position="30"/>
    </location>
</feature>
<dbReference type="EMBL" id="CAJNOQ010001482">
    <property type="protein sequence ID" value="CAF0898173.1"/>
    <property type="molecule type" value="Genomic_DNA"/>
</dbReference>
<comment type="caution">
    <text evidence="7">The sequence shown here is derived from an EMBL/GenBank/DDBJ whole genome shotgun (WGS) entry which is preliminary data.</text>
</comment>
<keyword evidence="3" id="KW-0507">mRNA processing</keyword>
<dbReference type="Pfam" id="PF05182">
    <property type="entry name" value="Fip1"/>
    <property type="match status" value="1"/>
</dbReference>
<dbReference type="EMBL" id="CAJOBC010001482">
    <property type="protein sequence ID" value="CAF3681086.1"/>
    <property type="molecule type" value="Genomic_DNA"/>
</dbReference>
<dbReference type="Proteomes" id="UP000677228">
    <property type="component" value="Unassembled WGS sequence"/>
</dbReference>